<dbReference type="Proteomes" id="UP000623467">
    <property type="component" value="Unassembled WGS sequence"/>
</dbReference>
<dbReference type="GO" id="GO:0007166">
    <property type="term" value="P:cell surface receptor signaling pathway"/>
    <property type="evidence" value="ECO:0007669"/>
    <property type="project" value="InterPro"/>
</dbReference>
<accession>A0A8H7CV97</accession>
<name>A0A8H7CV97_9AGAR</name>
<dbReference type="NCBIfam" id="TIGR02464">
    <property type="entry name" value="ribofla_fusion"/>
    <property type="match status" value="1"/>
</dbReference>
<dbReference type="OrthoDB" id="206452at2759"/>
<reference evidence="2" key="1">
    <citation type="submission" date="2020-05" db="EMBL/GenBank/DDBJ databases">
        <title>Mycena genomes resolve the evolution of fungal bioluminescence.</title>
        <authorList>
            <person name="Tsai I.J."/>
        </authorList>
    </citation>
    <scope>NUCLEOTIDE SEQUENCE</scope>
    <source>
        <strain evidence="2">160909Yilan</strain>
    </source>
</reference>
<dbReference type="InterPro" id="IPR036537">
    <property type="entry name" value="Adaptor_Cbl_N_dom_sf"/>
</dbReference>
<gene>
    <name evidence="2" type="ORF">MSAN_01589000</name>
</gene>
<dbReference type="InterPro" id="IPR059179">
    <property type="entry name" value="MLKL-like_MCAfunc"/>
</dbReference>
<comment type="caution">
    <text evidence="2">The sequence shown here is derived from an EMBL/GenBank/DDBJ whole genome shotgun (WGS) entry which is preliminary data.</text>
</comment>
<organism evidence="2 3">
    <name type="scientific">Mycena sanguinolenta</name>
    <dbReference type="NCBI Taxonomy" id="230812"/>
    <lineage>
        <taxon>Eukaryota</taxon>
        <taxon>Fungi</taxon>
        <taxon>Dikarya</taxon>
        <taxon>Basidiomycota</taxon>
        <taxon>Agaricomycotina</taxon>
        <taxon>Agaricomycetes</taxon>
        <taxon>Agaricomycetidae</taxon>
        <taxon>Agaricales</taxon>
        <taxon>Marasmiineae</taxon>
        <taxon>Mycenaceae</taxon>
        <taxon>Mycena</taxon>
    </lineage>
</organism>
<dbReference type="SUPFAM" id="SSF143990">
    <property type="entry name" value="YbiA-like"/>
    <property type="match status" value="1"/>
</dbReference>
<dbReference type="CDD" id="cd21037">
    <property type="entry name" value="MLKL_NTD"/>
    <property type="match status" value="1"/>
</dbReference>
<dbReference type="Gene3D" id="1.10.357.40">
    <property type="entry name" value="YbiA-like"/>
    <property type="match status" value="1"/>
</dbReference>
<dbReference type="EMBL" id="JACAZH010000013">
    <property type="protein sequence ID" value="KAF7351565.1"/>
    <property type="molecule type" value="Genomic_DNA"/>
</dbReference>
<dbReference type="InterPro" id="IPR012816">
    <property type="entry name" value="NADAR"/>
</dbReference>
<sequence length="412" mass="46648">MPSPLQTVLDVILGITPVPGLSAAFTLLKTIVSAIQQVSKSKQQLALLAQSAAQLLQMLNAEFSASRLMQSTCAKPLRDLHGLLLDIQAFVREEQARPFLKALLAHDSRMEGIDAFHRRMDTLADAFQISALIHIQHTLSNGERPPNQDNGAVNARLADLEQKQMQLWRRLDTSHPVQPFTHSAASTRMWAPLLIAGQTSGAQYYWDPPHDHHGLWTCVSHPCVWGLMNLPIPQSNMTDLGLMCPWGCVLHSSVDGSVDPKRTAKREQILFNPHTKDQYQCFSTFSPHSIVYNNKEYPTAEHLFQAFKFMDNRPDIAEAIRTSSRSASKAFKCSRAYLAHQHPDWEMMRTSKMEIAMWHKFSQDMELKRKLLATEDAELVHYTINDFWGVGEDKKGRNELGKALERVRASFR</sequence>
<proteinExistence type="predicted"/>
<dbReference type="Pfam" id="PF08719">
    <property type="entry name" value="NADAR"/>
    <property type="match status" value="1"/>
</dbReference>
<dbReference type="CDD" id="cd15457">
    <property type="entry name" value="NADAR"/>
    <property type="match status" value="1"/>
</dbReference>
<keyword evidence="3" id="KW-1185">Reference proteome</keyword>
<feature type="domain" description="NADAR" evidence="1">
    <location>
        <begin position="271"/>
        <end position="412"/>
    </location>
</feature>
<dbReference type="Gene3D" id="1.20.930.20">
    <property type="entry name" value="Adaptor protein Cbl, N-terminal domain"/>
    <property type="match status" value="1"/>
</dbReference>
<evidence type="ECO:0000313" key="2">
    <source>
        <dbReference type="EMBL" id="KAF7351565.1"/>
    </source>
</evidence>
<evidence type="ECO:0000313" key="3">
    <source>
        <dbReference type="Proteomes" id="UP000623467"/>
    </source>
</evidence>
<evidence type="ECO:0000259" key="1">
    <source>
        <dbReference type="Pfam" id="PF08719"/>
    </source>
</evidence>
<protein>
    <submittedName>
        <fullName evidence="2">DUF1768 domain-containing protein</fullName>
    </submittedName>
</protein>
<dbReference type="InterPro" id="IPR037238">
    <property type="entry name" value="YbiA-like_sf"/>
</dbReference>
<dbReference type="AlphaFoldDB" id="A0A8H7CV97"/>